<evidence type="ECO:0000313" key="6">
    <source>
        <dbReference type="Proteomes" id="UP001626537"/>
    </source>
</evidence>
<feature type="domain" description="HTH araC/xylS-type" evidence="4">
    <location>
        <begin position="236"/>
        <end position="333"/>
    </location>
</feature>
<dbReference type="SMART" id="SM00342">
    <property type="entry name" value="HTH_ARAC"/>
    <property type="match status" value="1"/>
</dbReference>
<dbReference type="RefSeq" id="WP_407348509.1">
    <property type="nucleotide sequence ID" value="NZ_CP136864.1"/>
</dbReference>
<dbReference type="Pfam" id="PF12625">
    <property type="entry name" value="Arabinose_bd"/>
    <property type="match status" value="1"/>
</dbReference>
<organism evidence="5 6">
    <name type="scientific">Congregibacter variabilis</name>
    <dbReference type="NCBI Taxonomy" id="3081200"/>
    <lineage>
        <taxon>Bacteria</taxon>
        <taxon>Pseudomonadati</taxon>
        <taxon>Pseudomonadota</taxon>
        <taxon>Gammaproteobacteria</taxon>
        <taxon>Cellvibrionales</taxon>
        <taxon>Halieaceae</taxon>
        <taxon>Congregibacter</taxon>
    </lineage>
</organism>
<dbReference type="EMBL" id="CP136864">
    <property type="protein sequence ID" value="WOJ93869.1"/>
    <property type="molecule type" value="Genomic_DNA"/>
</dbReference>
<name>A0ABZ0I4X3_9GAMM</name>
<dbReference type="Gene3D" id="1.10.10.60">
    <property type="entry name" value="Homeodomain-like"/>
    <property type="match status" value="1"/>
</dbReference>
<keyword evidence="3" id="KW-0804">Transcription</keyword>
<dbReference type="PROSITE" id="PS01124">
    <property type="entry name" value="HTH_ARAC_FAMILY_2"/>
    <property type="match status" value="1"/>
</dbReference>
<gene>
    <name evidence="5" type="ORF">R0135_01555</name>
</gene>
<evidence type="ECO:0000256" key="1">
    <source>
        <dbReference type="ARBA" id="ARBA00023015"/>
    </source>
</evidence>
<dbReference type="SUPFAM" id="SSF46689">
    <property type="entry name" value="Homeodomain-like"/>
    <property type="match status" value="1"/>
</dbReference>
<dbReference type="PRINTS" id="PR00032">
    <property type="entry name" value="HTHARAC"/>
</dbReference>
<keyword evidence="6" id="KW-1185">Reference proteome</keyword>
<accession>A0ABZ0I4X3</accession>
<dbReference type="InterPro" id="IPR020449">
    <property type="entry name" value="Tscrpt_reg_AraC-type_HTH"/>
</dbReference>
<keyword evidence="2" id="KW-0238">DNA-binding</keyword>
<reference evidence="5 6" key="1">
    <citation type="submission" date="2023-10" db="EMBL/GenBank/DDBJ databases">
        <title>Two novel species belonging to the OM43/NOR5 clade.</title>
        <authorList>
            <person name="Park M."/>
        </authorList>
    </citation>
    <scope>NUCLEOTIDE SEQUENCE [LARGE SCALE GENOMIC DNA]</scope>
    <source>
        <strain evidence="5 6">IMCC43200</strain>
    </source>
</reference>
<dbReference type="PANTHER" id="PTHR47894">
    <property type="entry name" value="HTH-TYPE TRANSCRIPTIONAL REGULATOR GADX"/>
    <property type="match status" value="1"/>
</dbReference>
<dbReference type="InterPro" id="IPR018060">
    <property type="entry name" value="HTH_AraC"/>
</dbReference>
<sequence length="334" mass="37540">MSGANNKVSVSVHFVQAILKHCLDAGIDTQALLRRQRIPPRLVLEPQARISVQQLADLQTSAMQALGDESLGYAERAIPLGTWDMMCHAVITSQTLGQALNRHCRFFELMANGIPLKLAIEGDEARVELAPSASAHGAYFSELCLLNTHRFACWLVQEELPLREVHFEHSPSTRAIDYRLMFVGNPVSFEQNDTSLIFGASLLEKPVMQTPESLRRYLRHPVLTMLTTSYDFSWTAKVRAQLRQNLLFMPELPDVAAALDLHPQTLRRRLAAEGNTFKQIKSDIRRDTALHFLGKRSLSVEEVAHRAGFSEASAFIRAFKGWTGLTPYSYRKGL</sequence>
<protein>
    <submittedName>
        <fullName evidence="5">AraC family transcriptional regulator</fullName>
    </submittedName>
</protein>
<proteinExistence type="predicted"/>
<evidence type="ECO:0000256" key="3">
    <source>
        <dbReference type="ARBA" id="ARBA00023163"/>
    </source>
</evidence>
<dbReference type="InterPro" id="IPR009057">
    <property type="entry name" value="Homeodomain-like_sf"/>
</dbReference>
<evidence type="ECO:0000259" key="4">
    <source>
        <dbReference type="PROSITE" id="PS01124"/>
    </source>
</evidence>
<dbReference type="PANTHER" id="PTHR47894:SF1">
    <property type="entry name" value="HTH-TYPE TRANSCRIPTIONAL REGULATOR VQSM"/>
    <property type="match status" value="1"/>
</dbReference>
<evidence type="ECO:0000313" key="5">
    <source>
        <dbReference type="EMBL" id="WOJ93869.1"/>
    </source>
</evidence>
<dbReference type="Proteomes" id="UP001626537">
    <property type="component" value="Chromosome"/>
</dbReference>
<evidence type="ECO:0000256" key="2">
    <source>
        <dbReference type="ARBA" id="ARBA00023125"/>
    </source>
</evidence>
<dbReference type="InterPro" id="IPR032687">
    <property type="entry name" value="AraC-type_N"/>
</dbReference>
<dbReference type="Pfam" id="PF12833">
    <property type="entry name" value="HTH_18"/>
    <property type="match status" value="1"/>
</dbReference>
<keyword evidence="1" id="KW-0805">Transcription regulation</keyword>